<name>A0A1S9DWZ0_ASPOZ</name>
<dbReference type="InterPro" id="IPR011009">
    <property type="entry name" value="Kinase-like_dom_sf"/>
</dbReference>
<dbReference type="VEuPathDB" id="FungiDB:AO090005000053"/>
<reference evidence="6 7" key="1">
    <citation type="submission" date="2016-10" db="EMBL/GenBank/DDBJ databases">
        <title>Genome sequencing of Aspergillus oryzae BCC7051.</title>
        <authorList>
            <person name="Thammarongtham C."/>
            <person name="Vorapreeda T."/>
            <person name="Nookaew I."/>
            <person name="Srisuk T."/>
            <person name="Land M."/>
            <person name="Jeennor S."/>
            <person name="Laoteng K."/>
        </authorList>
    </citation>
    <scope>NUCLEOTIDE SEQUENCE [LARGE SCALE GENOMIC DNA]</scope>
    <source>
        <strain evidence="6 7">BCC7051</strain>
    </source>
</reference>
<evidence type="ECO:0000313" key="6">
    <source>
        <dbReference type="EMBL" id="OOO13588.1"/>
    </source>
</evidence>
<dbReference type="InterPro" id="IPR039373">
    <property type="entry name" value="Peptidase_M28B"/>
</dbReference>
<dbReference type="Proteomes" id="UP000190312">
    <property type="component" value="Unassembled WGS sequence"/>
</dbReference>
<dbReference type="Pfam" id="PF01636">
    <property type="entry name" value="APH"/>
    <property type="match status" value="1"/>
</dbReference>
<dbReference type="GO" id="GO:0016740">
    <property type="term" value="F:transferase activity"/>
    <property type="evidence" value="ECO:0007669"/>
    <property type="project" value="UniProtKB-KW"/>
</dbReference>
<dbReference type="InterPro" id="IPR046450">
    <property type="entry name" value="PA_dom_sf"/>
</dbReference>
<comment type="caution">
    <text evidence="6">The sequence shown here is derived from an EMBL/GenBank/DDBJ whole genome shotgun (WGS) entry which is preliminary data.</text>
</comment>
<dbReference type="VEuPathDB" id="FungiDB:AO090005000052"/>
<feature type="signal peptide" evidence="2">
    <location>
        <begin position="1"/>
        <end position="18"/>
    </location>
</feature>
<dbReference type="SUPFAM" id="SSF56112">
    <property type="entry name" value="Protein kinase-like (PK-like)"/>
    <property type="match status" value="1"/>
</dbReference>
<dbReference type="AlphaFoldDB" id="A0A1S9DWZ0"/>
<evidence type="ECO:0000256" key="1">
    <source>
        <dbReference type="ARBA" id="ARBA00005634"/>
    </source>
</evidence>
<dbReference type="PANTHER" id="PTHR10404:SF46">
    <property type="entry name" value="VACUOLAR PROTEIN SORTING-ASSOCIATED PROTEIN 70"/>
    <property type="match status" value="1"/>
</dbReference>
<dbReference type="InterPro" id="IPR036757">
    <property type="entry name" value="TFR-like_dimer_dom_sf"/>
</dbReference>
<dbReference type="EMBL" id="MKZY01000002">
    <property type="protein sequence ID" value="OOO13588.1"/>
    <property type="molecule type" value="Genomic_DNA"/>
</dbReference>
<dbReference type="GO" id="GO:0004180">
    <property type="term" value="F:carboxypeptidase activity"/>
    <property type="evidence" value="ECO:0007669"/>
    <property type="project" value="TreeGrafter"/>
</dbReference>
<gene>
    <name evidence="6" type="ORF">OAory_01013370</name>
</gene>
<dbReference type="InterPro" id="IPR002575">
    <property type="entry name" value="Aminoglycoside_PTrfase"/>
</dbReference>
<evidence type="ECO:0000259" key="4">
    <source>
        <dbReference type="Pfam" id="PF04253"/>
    </source>
</evidence>
<feature type="chain" id="PRO_5013204640" evidence="2">
    <location>
        <begin position="19"/>
        <end position="954"/>
    </location>
</feature>
<dbReference type="Gene3D" id="3.40.630.10">
    <property type="entry name" value="Zn peptidases"/>
    <property type="match status" value="1"/>
</dbReference>
<organism evidence="6 7">
    <name type="scientific">Aspergillus oryzae</name>
    <name type="common">Yellow koji mold</name>
    <dbReference type="NCBI Taxonomy" id="5062"/>
    <lineage>
        <taxon>Eukaryota</taxon>
        <taxon>Fungi</taxon>
        <taxon>Dikarya</taxon>
        <taxon>Ascomycota</taxon>
        <taxon>Pezizomycotina</taxon>
        <taxon>Eurotiomycetes</taxon>
        <taxon>Eurotiomycetidae</taxon>
        <taxon>Eurotiales</taxon>
        <taxon>Aspergillaceae</taxon>
        <taxon>Aspergillus</taxon>
        <taxon>Aspergillus subgen. Circumdati</taxon>
    </lineage>
</organism>
<evidence type="ECO:0000256" key="2">
    <source>
        <dbReference type="SAM" id="SignalP"/>
    </source>
</evidence>
<dbReference type="InterPro" id="IPR007484">
    <property type="entry name" value="Peptidase_M28"/>
</dbReference>
<feature type="domain" description="Transferrin receptor-like dimerisation" evidence="4">
    <location>
        <begin position="534"/>
        <end position="650"/>
    </location>
</feature>
<dbReference type="Gene3D" id="1.20.930.40">
    <property type="entry name" value="Transferrin receptor-like, dimerisation domain"/>
    <property type="match status" value="1"/>
</dbReference>
<accession>A0A1S9DWZ0</accession>
<dbReference type="PANTHER" id="PTHR10404">
    <property type="entry name" value="N-ACETYLATED-ALPHA-LINKED ACIDIC DIPEPTIDASE"/>
    <property type="match status" value="1"/>
</dbReference>
<dbReference type="OrthoDB" id="5841748at2759"/>
<protein>
    <submittedName>
        <fullName evidence="6">Aminoglycoside phosphotransferase</fullName>
    </submittedName>
</protein>
<evidence type="ECO:0000259" key="3">
    <source>
        <dbReference type="Pfam" id="PF01636"/>
    </source>
</evidence>
<evidence type="ECO:0000259" key="5">
    <source>
        <dbReference type="Pfam" id="PF04389"/>
    </source>
</evidence>
<dbReference type="eggNOG" id="KOG2195">
    <property type="taxonomic scope" value="Eukaryota"/>
</dbReference>
<keyword evidence="6" id="KW-0808">Transferase</keyword>
<dbReference type="Gene3D" id="3.50.30.30">
    <property type="match status" value="1"/>
</dbReference>
<comment type="similarity">
    <text evidence="1">Belongs to the peptidase M28 family. M28B subfamily.</text>
</comment>
<feature type="domain" description="Peptidase M28" evidence="5">
    <location>
        <begin position="293"/>
        <end position="390"/>
    </location>
</feature>
<sequence length="954" mass="104742">MPLKHLATLLCALSPTVALSQDAVQDILLSQGLEQGQWTKDLWEGFGIQANLTTHEANLTYPGDHRVALLDLNLKDPLVQEARRIEDTAPGAGPGQKPFIPSFFAWAGVGNVTAQYVFANFGLREDYDDLLNANVTVRGRIAVVKTVFGSSLLRKLHMGVHRQEQMQVAAEYGLAGLIVYTDPQLDGELTEANGYEAFPDGPARPPSMIERGVMSFAGSTFAIPAMPIAFADAIPILRALNGYGPSATEFGERWQGGGLNYKDVHYNVGPSPNNIVLNLCNKPIFPDGQVHHVIGTIPGSTFPDEVIMLGTHRDSWSPGAGDGSSGSSALNEVARSFGTALAQGWAPSRTIILASFEGVEFSLPGTQDWWEQNHWLNTSAFAYLNVVSAGAASKFHVQGSPLLGRAMRYGTGLVLDPNINANNQTMLDVWDGEVSIGTGGDASVLLGTELLSSVDFGFSAGEGDPPFPYHSLYDTDEWMDCYGDPNREYHLTTTKIWSLAVFALANDVLIPVTTNEYAVLLQGSLESVDMPGLHISSMENAINDLHQATLTFDTYADNLGSQILAQPDEPKLLSKAREVNQKYIKIERIFADPHPQSSSDRHLIIPRVPYYFQSSAFPALQESIAAGNLSAAEIYRDRIVGRIQEVVALLALEGTTSIALAALSAQHTQVGDLPSITVNFFAQGSFNKNYEIVVSNQKDKFLFRVTLPVDPFFKTESEVATLAFLRQKASIPVPEVVAWSSTSDNALTYAAELRSLPFDQIGSLYFEGSNTCAETNSSVQDSQQIKSMSNYLGKGVEVGQMGLPFFFSKRRLYIHSDRGPFANSLQYLTAKVQMQTAWIENSDCDENLLDEAPQMLEVCQTAHDLVVHLFPPTDPDTCHTIYLHDLNQNNVILDPISHDIVAVIDWEMICVLPNWASFFYPRMFLNVDPITEEEPPIPVDYNGENDYTIIRRDR</sequence>
<proteinExistence type="inferred from homology"/>
<dbReference type="SUPFAM" id="SSF53187">
    <property type="entry name" value="Zn-dependent exopeptidases"/>
    <property type="match status" value="1"/>
</dbReference>
<feature type="domain" description="Aminoglycoside phosphotransferase" evidence="3">
    <location>
        <begin position="678"/>
        <end position="911"/>
    </location>
</feature>
<dbReference type="SUPFAM" id="SSF47672">
    <property type="entry name" value="Transferrin receptor-like dimerisation domain"/>
    <property type="match status" value="1"/>
</dbReference>
<keyword evidence="2" id="KW-0732">Signal</keyword>
<dbReference type="InterPro" id="IPR007365">
    <property type="entry name" value="TFR-like_dimer_dom"/>
</dbReference>
<dbReference type="Pfam" id="PF04389">
    <property type="entry name" value="Peptidase_M28"/>
    <property type="match status" value="1"/>
</dbReference>
<dbReference type="SUPFAM" id="SSF52025">
    <property type="entry name" value="PA domain"/>
    <property type="match status" value="1"/>
</dbReference>
<dbReference type="VEuPathDB" id="FungiDB:AO090001000084"/>
<evidence type="ECO:0000313" key="7">
    <source>
        <dbReference type="Proteomes" id="UP000190312"/>
    </source>
</evidence>
<dbReference type="Pfam" id="PF04253">
    <property type="entry name" value="TFR_dimer"/>
    <property type="match status" value="1"/>
</dbReference>